<keyword evidence="1" id="KW-0812">Transmembrane</keyword>
<comment type="caution">
    <text evidence="3">The sequence shown here is derived from an EMBL/GenBank/DDBJ whole genome shotgun (WGS) entry which is preliminary data.</text>
</comment>
<organism evidence="3 4">
    <name type="scientific">Dongia rigui</name>
    <dbReference type="NCBI Taxonomy" id="940149"/>
    <lineage>
        <taxon>Bacteria</taxon>
        <taxon>Pseudomonadati</taxon>
        <taxon>Pseudomonadota</taxon>
        <taxon>Alphaproteobacteria</taxon>
        <taxon>Rhodospirillales</taxon>
        <taxon>Dongiaceae</taxon>
        <taxon>Dongia</taxon>
    </lineage>
</organism>
<dbReference type="PANTHER" id="PTHR40547">
    <property type="entry name" value="SLL0298 PROTEIN"/>
    <property type="match status" value="1"/>
</dbReference>
<feature type="transmembrane region" description="Helical" evidence="1">
    <location>
        <begin position="78"/>
        <end position="100"/>
    </location>
</feature>
<proteinExistence type="predicted"/>
<feature type="domain" description="DUF2062" evidence="2">
    <location>
        <begin position="23"/>
        <end position="183"/>
    </location>
</feature>
<evidence type="ECO:0000259" key="2">
    <source>
        <dbReference type="Pfam" id="PF09835"/>
    </source>
</evidence>
<protein>
    <submittedName>
        <fullName evidence="3">DUF2062 domain-containing protein</fullName>
    </submittedName>
</protein>
<dbReference type="RefSeq" id="WP_320502947.1">
    <property type="nucleotide sequence ID" value="NZ_JAXCLX010000005.1"/>
</dbReference>
<dbReference type="EMBL" id="JAXCLX010000005">
    <property type="protein sequence ID" value="MDY0874479.1"/>
    <property type="molecule type" value="Genomic_DNA"/>
</dbReference>
<keyword evidence="1" id="KW-1133">Transmembrane helix</keyword>
<keyword evidence="4" id="KW-1185">Reference proteome</keyword>
<evidence type="ECO:0000256" key="1">
    <source>
        <dbReference type="SAM" id="Phobius"/>
    </source>
</evidence>
<evidence type="ECO:0000313" key="4">
    <source>
        <dbReference type="Proteomes" id="UP001271769"/>
    </source>
</evidence>
<gene>
    <name evidence="3" type="ORF">SMD31_21245</name>
</gene>
<feature type="transmembrane region" description="Helical" evidence="1">
    <location>
        <begin position="149"/>
        <end position="171"/>
    </location>
</feature>
<evidence type="ECO:0000313" key="3">
    <source>
        <dbReference type="EMBL" id="MDY0874479.1"/>
    </source>
</evidence>
<sequence>MSRRKHNHSSRNRNGLYRLLRHKLVLPLLRSNHPPQFAARGTALGLILAFTPTIGLHTLIAGALWAATARAPKLHFSLILALAWTWASNPLTAVPIYYLLYVTGQMMFGHWGHLSGYADFALLARDLHEGDRTLLQNAELLAKILLEDWGLTMLVGSIPWAALVGGLGYWGSLKFVEAYRREKAARRARRQ</sequence>
<name>A0ABU5E4S1_9PROT</name>
<dbReference type="PANTHER" id="PTHR40547:SF1">
    <property type="entry name" value="SLL0298 PROTEIN"/>
    <property type="match status" value="1"/>
</dbReference>
<feature type="transmembrane region" description="Helical" evidence="1">
    <location>
        <begin position="43"/>
        <end position="66"/>
    </location>
</feature>
<accession>A0ABU5E4S1</accession>
<dbReference type="InterPro" id="IPR018639">
    <property type="entry name" value="DUF2062"/>
</dbReference>
<dbReference type="Proteomes" id="UP001271769">
    <property type="component" value="Unassembled WGS sequence"/>
</dbReference>
<keyword evidence="1" id="KW-0472">Membrane</keyword>
<dbReference type="Pfam" id="PF09835">
    <property type="entry name" value="DUF2062"/>
    <property type="match status" value="1"/>
</dbReference>
<reference evidence="3 4" key="1">
    <citation type="journal article" date="2013" name="Antonie Van Leeuwenhoek">
        <title>Dongia rigui sp. nov., isolated from freshwater of a large wetland in Korea.</title>
        <authorList>
            <person name="Baik K.S."/>
            <person name="Hwang Y.M."/>
            <person name="Choi J.S."/>
            <person name="Kwon J."/>
            <person name="Seong C.N."/>
        </authorList>
    </citation>
    <scope>NUCLEOTIDE SEQUENCE [LARGE SCALE GENOMIC DNA]</scope>
    <source>
        <strain evidence="3 4">04SU4-P</strain>
    </source>
</reference>